<accession>A0A955KUY5</accession>
<organism evidence="1 2">
    <name type="scientific">Candidatus Dojkabacteria bacterium</name>
    <dbReference type="NCBI Taxonomy" id="2099670"/>
    <lineage>
        <taxon>Bacteria</taxon>
        <taxon>Candidatus Dojkabacteria</taxon>
    </lineage>
</organism>
<evidence type="ECO:0000313" key="1">
    <source>
        <dbReference type="EMBL" id="MCA9375107.1"/>
    </source>
</evidence>
<dbReference type="EMBL" id="JAGQLM010000086">
    <property type="protein sequence ID" value="MCA9375107.1"/>
    <property type="molecule type" value="Genomic_DNA"/>
</dbReference>
<dbReference type="Proteomes" id="UP000748332">
    <property type="component" value="Unassembled WGS sequence"/>
</dbReference>
<dbReference type="AlphaFoldDB" id="A0A955KUY5"/>
<evidence type="ECO:0000313" key="2">
    <source>
        <dbReference type="Proteomes" id="UP000748332"/>
    </source>
</evidence>
<reference evidence="1" key="1">
    <citation type="submission" date="2020-04" db="EMBL/GenBank/DDBJ databases">
        <authorList>
            <person name="Zhang T."/>
        </authorList>
    </citation>
    <scope>NUCLEOTIDE SEQUENCE</scope>
    <source>
        <strain evidence="1">HKST-UBA16</strain>
    </source>
</reference>
<sequence length="172" mass="18623">MNRIVAGLYDSSHDGRYAHPNTTSCNNVTKAAVKSLPEGALRTVETDAGLFLSSIASLYGSYPVSYVFTPAGVFEIAFPSNKSPSDIDQIGINWQGFVSALSTSLSGWSGDRAAPHMDIPFDDGTVSKDCLVTVLPINRETMRIIDGQCKKALERRAPAINEEAAMELFKFD</sequence>
<name>A0A955KUY5_9BACT</name>
<gene>
    <name evidence="1" type="ORF">KC622_02130</name>
</gene>
<reference evidence="1" key="2">
    <citation type="journal article" date="2021" name="Microbiome">
        <title>Successional dynamics and alternative stable states in a saline activated sludge microbial community over 9 years.</title>
        <authorList>
            <person name="Wang Y."/>
            <person name="Ye J."/>
            <person name="Ju F."/>
            <person name="Liu L."/>
            <person name="Boyd J.A."/>
            <person name="Deng Y."/>
            <person name="Parks D.H."/>
            <person name="Jiang X."/>
            <person name="Yin X."/>
            <person name="Woodcroft B.J."/>
            <person name="Tyson G.W."/>
            <person name="Hugenholtz P."/>
            <person name="Polz M.F."/>
            <person name="Zhang T."/>
        </authorList>
    </citation>
    <scope>NUCLEOTIDE SEQUENCE</scope>
    <source>
        <strain evidence="1">HKST-UBA16</strain>
    </source>
</reference>
<proteinExistence type="predicted"/>
<protein>
    <submittedName>
        <fullName evidence="1">Uncharacterized protein</fullName>
    </submittedName>
</protein>
<comment type="caution">
    <text evidence="1">The sequence shown here is derived from an EMBL/GenBank/DDBJ whole genome shotgun (WGS) entry which is preliminary data.</text>
</comment>